<feature type="transmembrane region" description="Helical" evidence="1">
    <location>
        <begin position="214"/>
        <end position="238"/>
    </location>
</feature>
<proteinExistence type="predicted"/>
<organism evidence="2 3">
    <name type="scientific">Candidatus Scatoplasma merdavium</name>
    <dbReference type="NCBI Taxonomy" id="2840932"/>
    <lineage>
        <taxon>Bacteria</taxon>
        <taxon>Bacillati</taxon>
        <taxon>Bacillota</taxon>
        <taxon>Bacilli</taxon>
        <taxon>Bacillales</taxon>
        <taxon>Candidatus Scatoplasma</taxon>
    </lineage>
</organism>
<evidence type="ECO:0000313" key="3">
    <source>
        <dbReference type="Proteomes" id="UP000823629"/>
    </source>
</evidence>
<feature type="transmembrane region" description="Helical" evidence="1">
    <location>
        <begin position="7"/>
        <end position="30"/>
    </location>
</feature>
<feature type="transmembrane region" description="Helical" evidence="1">
    <location>
        <begin position="299"/>
        <end position="320"/>
    </location>
</feature>
<evidence type="ECO:0000256" key="1">
    <source>
        <dbReference type="SAM" id="Phobius"/>
    </source>
</evidence>
<dbReference type="AlphaFoldDB" id="A0A9D9D7V9"/>
<sequence>MEKNKNITYIYFLFLGDILFFVMLLLLSLINDTYQISLIIGPCIYIPFSIFSYVFTNKIIYKKNLSINLDEFKKRKRYISLPFILGIIVFIICIILMFTNLPIDLSKYHNKTIADDPYFDTTFYFIYLLKYAFCFYAIFYIFYKLYLLFYLRKEQLFLSFSSKTIKYKKYLFIPLFIFSLITIGGLVSIIAYFLTVLFKSGFFFYYTDALIHPVVSVFMCISLYLLTIISYLFVSITLNKLRESKNFSKTLWIGFVCISYIFFHFVFLSFTTQFIYSNNSTATGEISSENKFVSCNLDFSIYITFIFCIILAIAFLYIFILNVKYIIQNICLFITSFKQKHNDKNLPLENNSTSNKQAIDDEK</sequence>
<name>A0A9D9D7V9_9BACL</name>
<evidence type="ECO:0000313" key="2">
    <source>
        <dbReference type="EMBL" id="MBO8414238.1"/>
    </source>
</evidence>
<feature type="transmembrane region" description="Helical" evidence="1">
    <location>
        <begin position="123"/>
        <end position="149"/>
    </location>
</feature>
<accession>A0A9D9D7V9</accession>
<keyword evidence="1" id="KW-0472">Membrane</keyword>
<keyword evidence="1" id="KW-0812">Transmembrane</keyword>
<feature type="transmembrane region" description="Helical" evidence="1">
    <location>
        <begin position="170"/>
        <end position="194"/>
    </location>
</feature>
<dbReference type="Proteomes" id="UP000823629">
    <property type="component" value="Unassembled WGS sequence"/>
</dbReference>
<feature type="transmembrane region" description="Helical" evidence="1">
    <location>
        <begin position="250"/>
        <end position="270"/>
    </location>
</feature>
<protein>
    <submittedName>
        <fullName evidence="2">Uncharacterized protein</fullName>
    </submittedName>
</protein>
<comment type="caution">
    <text evidence="2">The sequence shown here is derived from an EMBL/GenBank/DDBJ whole genome shotgun (WGS) entry which is preliminary data.</text>
</comment>
<feature type="transmembrane region" description="Helical" evidence="1">
    <location>
        <begin position="78"/>
        <end position="103"/>
    </location>
</feature>
<dbReference type="EMBL" id="JADING010000057">
    <property type="protein sequence ID" value="MBO8414238.1"/>
    <property type="molecule type" value="Genomic_DNA"/>
</dbReference>
<reference evidence="2" key="1">
    <citation type="submission" date="2020-10" db="EMBL/GenBank/DDBJ databases">
        <authorList>
            <person name="Gilroy R."/>
        </authorList>
    </citation>
    <scope>NUCLEOTIDE SEQUENCE</scope>
    <source>
        <strain evidence="2">1748</strain>
    </source>
</reference>
<feature type="transmembrane region" description="Helical" evidence="1">
    <location>
        <begin position="36"/>
        <end position="57"/>
    </location>
</feature>
<keyword evidence="1" id="KW-1133">Transmembrane helix</keyword>
<reference evidence="2" key="2">
    <citation type="journal article" date="2021" name="PeerJ">
        <title>Extensive microbial diversity within the chicken gut microbiome revealed by metagenomics and culture.</title>
        <authorList>
            <person name="Gilroy R."/>
            <person name="Ravi A."/>
            <person name="Getino M."/>
            <person name="Pursley I."/>
            <person name="Horton D.L."/>
            <person name="Alikhan N.F."/>
            <person name="Baker D."/>
            <person name="Gharbi K."/>
            <person name="Hall N."/>
            <person name="Watson M."/>
            <person name="Adriaenssens E.M."/>
            <person name="Foster-Nyarko E."/>
            <person name="Jarju S."/>
            <person name="Secka A."/>
            <person name="Antonio M."/>
            <person name="Oren A."/>
            <person name="Chaudhuri R.R."/>
            <person name="La Ragione R."/>
            <person name="Hildebrand F."/>
            <person name="Pallen M.J."/>
        </authorList>
    </citation>
    <scope>NUCLEOTIDE SEQUENCE</scope>
    <source>
        <strain evidence="2">1748</strain>
    </source>
</reference>
<gene>
    <name evidence="2" type="ORF">IAC78_01990</name>
</gene>